<organism evidence="1 2">
    <name type="scientific">Leptospira kobayashii</name>
    <dbReference type="NCBI Taxonomy" id="1917830"/>
    <lineage>
        <taxon>Bacteria</taxon>
        <taxon>Pseudomonadati</taxon>
        <taxon>Spirochaetota</taxon>
        <taxon>Spirochaetia</taxon>
        <taxon>Leptospirales</taxon>
        <taxon>Leptospiraceae</taxon>
        <taxon>Leptospira</taxon>
    </lineage>
</organism>
<keyword evidence="2" id="KW-1185">Reference proteome</keyword>
<proteinExistence type="predicted"/>
<reference evidence="1 2" key="1">
    <citation type="submission" date="2021-08" db="EMBL/GenBank/DDBJ databases">
        <title>Complete genome sequence of Leptospira kobayashii strain E30.</title>
        <authorList>
            <person name="Nakao R."/>
            <person name="Nakamura S."/>
            <person name="Masuzawa T."/>
            <person name="Koizumi N."/>
        </authorList>
    </citation>
    <scope>NUCLEOTIDE SEQUENCE [LARGE SCALE GENOMIC DNA]</scope>
    <source>
        <strain evidence="1 2">E30</strain>
    </source>
</reference>
<evidence type="ECO:0000313" key="1">
    <source>
        <dbReference type="EMBL" id="BDA80365.1"/>
    </source>
</evidence>
<evidence type="ECO:0008006" key="3">
    <source>
        <dbReference type="Google" id="ProtNLM"/>
    </source>
</evidence>
<evidence type="ECO:0000313" key="2">
    <source>
        <dbReference type="Proteomes" id="UP000245263"/>
    </source>
</evidence>
<sequence length="190" mass="21382">MKRSKFLKNLAGTTSILLLPAYVRSESVVMTDTDFMEKANSLKSLKETKEFLTTLIPSEPLLVISGGWSLGKVFSHCAQSIEYSMNGFPEMKPAVFRGTVGKLAFSIFSLREKMSHGLEDPIPGAADLENTIEYKLGLNRLLQSIDLFQKLESSQLKPHFAYGELDKEEFDLAHTLHIKNHFEKIVKKIS</sequence>
<dbReference type="EMBL" id="AP025028">
    <property type="protein sequence ID" value="BDA80365.1"/>
    <property type="molecule type" value="Genomic_DNA"/>
</dbReference>
<dbReference type="Pfam" id="PF07606">
    <property type="entry name" value="DUF1569"/>
    <property type="match status" value="1"/>
</dbReference>
<gene>
    <name evidence="1" type="ORF">LPTSP3_g32950</name>
</gene>
<name>A0ABN6KHX8_9LEPT</name>
<dbReference type="RefSeq" id="WP_109021413.1">
    <property type="nucleotide sequence ID" value="NZ_AP025028.1"/>
</dbReference>
<dbReference type="Proteomes" id="UP000245263">
    <property type="component" value="Chromosome 1"/>
</dbReference>
<dbReference type="InterPro" id="IPR011463">
    <property type="entry name" value="DUF1569"/>
</dbReference>
<protein>
    <recommendedName>
        <fullName evidence="3">DUF1569 domain-containing protein</fullName>
    </recommendedName>
</protein>
<accession>A0ABN6KHX8</accession>